<dbReference type="Pfam" id="PF04545">
    <property type="entry name" value="Sigma70_r4"/>
    <property type="match status" value="1"/>
</dbReference>
<evidence type="ECO:0000259" key="1">
    <source>
        <dbReference type="Pfam" id="PF04545"/>
    </source>
</evidence>
<dbReference type="InterPro" id="IPR007630">
    <property type="entry name" value="RNA_pol_sigma70_r4"/>
</dbReference>
<protein>
    <submittedName>
        <fullName evidence="2">RNA polymerase</fullName>
    </submittedName>
</protein>
<dbReference type="Gene3D" id="1.10.10.10">
    <property type="entry name" value="Winged helix-like DNA-binding domain superfamily/Winged helix DNA-binding domain"/>
    <property type="match status" value="1"/>
</dbReference>
<dbReference type="SUPFAM" id="SSF88659">
    <property type="entry name" value="Sigma3 and sigma4 domains of RNA polymerase sigma factors"/>
    <property type="match status" value="1"/>
</dbReference>
<gene>
    <name evidence="2" type="ORF">OHU17_13980</name>
</gene>
<evidence type="ECO:0000313" key="3">
    <source>
        <dbReference type="Proteomes" id="UP001432075"/>
    </source>
</evidence>
<dbReference type="InterPro" id="IPR036388">
    <property type="entry name" value="WH-like_DNA-bd_sf"/>
</dbReference>
<sequence>MDHRAGPYAEFEAFVAGAAGRLLHVAVLLTAEADPASGAECPVARRLLAGALARTYAHWGRVRGDDPYDDTRRELCVAYARTARRHPAGTGILARLSPPERLVLVLRVYEGVAEEVAAAQLGLTPERVRVLCNRAVSAMRPASGRGAEGAA</sequence>
<dbReference type="RefSeq" id="WP_073773669.1">
    <property type="nucleotide sequence ID" value="NZ_BMVE01000001.1"/>
</dbReference>
<accession>A0ABZ1RL40</accession>
<proteinExistence type="predicted"/>
<evidence type="ECO:0000313" key="2">
    <source>
        <dbReference type="EMBL" id="WUO46865.1"/>
    </source>
</evidence>
<organism evidence="2 3">
    <name type="scientific">Streptomyces goshikiensis</name>
    <dbReference type="NCBI Taxonomy" id="1942"/>
    <lineage>
        <taxon>Bacteria</taxon>
        <taxon>Bacillati</taxon>
        <taxon>Actinomycetota</taxon>
        <taxon>Actinomycetes</taxon>
        <taxon>Kitasatosporales</taxon>
        <taxon>Streptomycetaceae</taxon>
        <taxon>Streptomyces</taxon>
    </lineage>
</organism>
<name>A0ABZ1RL40_9ACTN</name>
<keyword evidence="3" id="KW-1185">Reference proteome</keyword>
<reference evidence="2" key="1">
    <citation type="submission" date="2022-10" db="EMBL/GenBank/DDBJ databases">
        <title>The complete genomes of actinobacterial strains from the NBC collection.</title>
        <authorList>
            <person name="Joergensen T.S."/>
            <person name="Alvarez Arevalo M."/>
            <person name="Sterndorff E.B."/>
            <person name="Faurdal D."/>
            <person name="Vuksanovic O."/>
            <person name="Mourched A.-S."/>
            <person name="Charusanti P."/>
            <person name="Shaw S."/>
            <person name="Blin K."/>
            <person name="Weber T."/>
        </authorList>
    </citation>
    <scope>NUCLEOTIDE SEQUENCE</scope>
    <source>
        <strain evidence="2">NBC_00283</strain>
    </source>
</reference>
<dbReference type="InterPro" id="IPR013324">
    <property type="entry name" value="RNA_pol_sigma_r3/r4-like"/>
</dbReference>
<feature type="domain" description="RNA polymerase sigma-70 region 4" evidence="1">
    <location>
        <begin position="93"/>
        <end position="140"/>
    </location>
</feature>
<dbReference type="Proteomes" id="UP001432075">
    <property type="component" value="Chromosome"/>
</dbReference>
<dbReference type="EMBL" id="CP108057">
    <property type="protein sequence ID" value="WUO46865.1"/>
    <property type="molecule type" value="Genomic_DNA"/>
</dbReference>